<dbReference type="Proteomes" id="UP000885664">
    <property type="component" value="Unassembled WGS sequence"/>
</dbReference>
<dbReference type="InterPro" id="IPR008912">
    <property type="entry name" value="Uncharacterised_CoxE"/>
</dbReference>
<protein>
    <submittedName>
        <fullName evidence="1">VWA domain-containing protein</fullName>
    </submittedName>
</protein>
<dbReference type="CDD" id="cd00198">
    <property type="entry name" value="vWFA"/>
    <property type="match status" value="1"/>
</dbReference>
<dbReference type="Gene3D" id="3.40.50.410">
    <property type="entry name" value="von Willebrand factor, type A domain"/>
    <property type="match status" value="1"/>
</dbReference>
<evidence type="ECO:0000313" key="1">
    <source>
        <dbReference type="EMBL" id="HEU98066.1"/>
    </source>
</evidence>
<comment type="caution">
    <text evidence="1">The sequence shown here is derived from an EMBL/GenBank/DDBJ whole genome shotgun (WGS) entry which is preliminary data.</text>
</comment>
<accession>A0A7C2UKK9</accession>
<name>A0A7C2UKK9_9CREN</name>
<gene>
    <name evidence="1" type="ORF">ENO36_04355</name>
</gene>
<dbReference type="Pfam" id="PF05762">
    <property type="entry name" value="VWA_CoxE"/>
    <property type="match status" value="1"/>
</dbReference>
<proteinExistence type="predicted"/>
<dbReference type="SUPFAM" id="SSF53300">
    <property type="entry name" value="vWA-like"/>
    <property type="match status" value="1"/>
</dbReference>
<sequence length="456" mass="53101">MESKRNSDELSEVQDEIIRITKIANAMRNMGTKIGTDQIERAIRLYRTAKTLSQYSYFPLFKVLEGVFVKKKNDFIKLEKAFLSAEEKRSLGSESPRIVDDYRRKIRSNKSINVAGKKEKTELSWKEVEKLSMKKLKRMKLDTTENVEKLNIYRLVETLWNYYRTGNHGYIEMLEDQLAKNSQKRKGIYDNKEGLSIGKRYNLVEKAVEKLVVNPEDPHALAILSNEIGEKFAIDVIRFLILSGKKSLAEHLSSKFISVAVSRTREGKKRTREKTSRLDLRKMLFLSMRSNYPVPIYVDQKKSRGVVVLVDKSDSMRKHYAEAVMLVASLFYSIRKIYLFDEDIKPISLKRWHSKRYLIEEIIKSGVSGYTNITRALKKLENTLRPGDHLIVISDMEQTIADESYITAINRLEKKNVKITLFTIEKHISQLKQLLDPGVKIYPMDYSESKIFLRDF</sequence>
<dbReference type="AlphaFoldDB" id="A0A7C2UKK9"/>
<organism evidence="1">
    <name type="scientific">Fervidicoccus fontis</name>
    <dbReference type="NCBI Taxonomy" id="683846"/>
    <lineage>
        <taxon>Archaea</taxon>
        <taxon>Thermoproteota</taxon>
        <taxon>Thermoprotei</taxon>
        <taxon>Fervidicoccales</taxon>
        <taxon>Fervidicoccaceae</taxon>
        <taxon>Fervidicoccus</taxon>
    </lineage>
</organism>
<reference evidence="1" key="1">
    <citation type="journal article" date="2020" name="mSystems">
        <title>Genome- and Community-Level Interaction Insights into Carbon Utilization and Element Cycling Functions of Hydrothermarchaeota in Hydrothermal Sediment.</title>
        <authorList>
            <person name="Zhou Z."/>
            <person name="Liu Y."/>
            <person name="Xu W."/>
            <person name="Pan J."/>
            <person name="Luo Z.H."/>
            <person name="Li M."/>
        </authorList>
    </citation>
    <scope>NUCLEOTIDE SEQUENCE [LARGE SCALE GENOMIC DNA]</scope>
    <source>
        <strain evidence="1">SpSt-1259</strain>
    </source>
</reference>
<dbReference type="EMBL" id="DSFE01000094">
    <property type="protein sequence ID" value="HEU98066.1"/>
    <property type="molecule type" value="Genomic_DNA"/>
</dbReference>
<dbReference type="InterPro" id="IPR036465">
    <property type="entry name" value="vWFA_dom_sf"/>
</dbReference>